<name>A0A067JLD9_JATCU</name>
<reference evidence="2 3" key="1">
    <citation type="journal article" date="2014" name="PLoS ONE">
        <title>Global Analysis of Gene Expression Profiles in Physic Nut (Jatropha curcas L.) Seedlings Exposed to Salt Stress.</title>
        <authorList>
            <person name="Zhang L."/>
            <person name="Zhang C."/>
            <person name="Wu P."/>
            <person name="Chen Y."/>
            <person name="Li M."/>
            <person name="Jiang H."/>
            <person name="Wu G."/>
        </authorList>
    </citation>
    <scope>NUCLEOTIDE SEQUENCE [LARGE SCALE GENOMIC DNA]</scope>
    <source>
        <strain evidence="3">cv. GZQX0401</strain>
        <tissue evidence="2">Young leaves</tissue>
    </source>
</reference>
<dbReference type="PANTHER" id="PTHR45125:SF3">
    <property type="entry name" value="NO-APICAL-MERISTEM-ASSOCIATED CARBOXY-TERMINAL DOMAIN PROTEIN"/>
    <property type="match status" value="1"/>
</dbReference>
<dbReference type="STRING" id="180498.A0A067JLD9"/>
<evidence type="ECO:0000313" key="3">
    <source>
        <dbReference type="Proteomes" id="UP000027138"/>
    </source>
</evidence>
<sequence length="218" mass="24714">MGGEYHNARNTNSLGCRWGKIQAAVNKFHGFYERLERHPQSRTTPEDMKQETMRMYEDVNNGQVLKYEHCWELMVKNPKWCSKGLTKTKSNKFKSNVIKKPPPLAPTKHESYSNEGDRCTMNNTAAKGINVEGAIRPEGRKKLMWVSRFGWRTYGSRFGSPERGASPHEEGEINSPAQNSPEVTLTPDNLNQRSGKTTSVSDDVINFSSSDVKAMLEE</sequence>
<dbReference type="PANTHER" id="PTHR45125">
    <property type="entry name" value="F21J9.4-RELATED"/>
    <property type="match status" value="1"/>
</dbReference>
<evidence type="ECO:0000256" key="1">
    <source>
        <dbReference type="SAM" id="MobiDB-lite"/>
    </source>
</evidence>
<evidence type="ECO:0008006" key="4">
    <source>
        <dbReference type="Google" id="ProtNLM"/>
    </source>
</evidence>
<feature type="compositionally biased region" description="Polar residues" evidence="1">
    <location>
        <begin position="175"/>
        <end position="211"/>
    </location>
</feature>
<accession>A0A067JLD9</accession>
<feature type="compositionally biased region" description="Basic and acidic residues" evidence="1">
    <location>
        <begin position="107"/>
        <end position="118"/>
    </location>
</feature>
<organism evidence="2 3">
    <name type="scientific">Jatropha curcas</name>
    <name type="common">Barbados nut</name>
    <dbReference type="NCBI Taxonomy" id="180498"/>
    <lineage>
        <taxon>Eukaryota</taxon>
        <taxon>Viridiplantae</taxon>
        <taxon>Streptophyta</taxon>
        <taxon>Embryophyta</taxon>
        <taxon>Tracheophyta</taxon>
        <taxon>Spermatophyta</taxon>
        <taxon>Magnoliopsida</taxon>
        <taxon>eudicotyledons</taxon>
        <taxon>Gunneridae</taxon>
        <taxon>Pentapetalae</taxon>
        <taxon>rosids</taxon>
        <taxon>fabids</taxon>
        <taxon>Malpighiales</taxon>
        <taxon>Euphorbiaceae</taxon>
        <taxon>Crotonoideae</taxon>
        <taxon>Jatropheae</taxon>
        <taxon>Jatropha</taxon>
    </lineage>
</organism>
<dbReference type="AlphaFoldDB" id="A0A067JLD9"/>
<dbReference type="EMBL" id="KK915064">
    <property type="protein sequence ID" value="KDP24791.1"/>
    <property type="molecule type" value="Genomic_DNA"/>
</dbReference>
<protein>
    <recommendedName>
        <fullName evidence="4">No apical meristem-associated C-terminal domain-containing protein</fullName>
    </recommendedName>
</protein>
<dbReference type="OrthoDB" id="2507178at2759"/>
<proteinExistence type="predicted"/>
<feature type="region of interest" description="Disordered" evidence="1">
    <location>
        <begin position="157"/>
        <end position="218"/>
    </location>
</feature>
<gene>
    <name evidence="2" type="ORF">JCGZ_25412</name>
</gene>
<evidence type="ECO:0000313" key="2">
    <source>
        <dbReference type="EMBL" id="KDP24791.1"/>
    </source>
</evidence>
<feature type="region of interest" description="Disordered" evidence="1">
    <location>
        <begin position="95"/>
        <end position="121"/>
    </location>
</feature>
<dbReference type="Proteomes" id="UP000027138">
    <property type="component" value="Unassembled WGS sequence"/>
</dbReference>
<keyword evidence="3" id="KW-1185">Reference proteome</keyword>